<dbReference type="Pfam" id="PF20142">
    <property type="entry name" value="Scaffold"/>
    <property type="match status" value="1"/>
</dbReference>
<accession>A0ABY2HK87</accession>
<evidence type="ECO:0000313" key="2">
    <source>
        <dbReference type="EMBL" id="TFB28131.1"/>
    </source>
</evidence>
<dbReference type="InterPro" id="IPR045380">
    <property type="entry name" value="LD_TPept_scaffold_dom"/>
</dbReference>
<evidence type="ECO:0000259" key="1">
    <source>
        <dbReference type="Pfam" id="PF20142"/>
    </source>
</evidence>
<evidence type="ECO:0000313" key="3">
    <source>
        <dbReference type="Proteomes" id="UP000297429"/>
    </source>
</evidence>
<dbReference type="EMBL" id="SOPX01000007">
    <property type="protein sequence ID" value="TFB28131.1"/>
    <property type="molecule type" value="Genomic_DNA"/>
</dbReference>
<reference evidence="2 3" key="1">
    <citation type="submission" date="2019-03" db="EMBL/GenBank/DDBJ databases">
        <authorList>
            <person name="He R.-H."/>
        </authorList>
    </citation>
    <scope>NUCLEOTIDE SEQUENCE [LARGE SCALE GENOMIC DNA]</scope>
    <source>
        <strain evidence="2 3">DSM 19624</strain>
    </source>
</reference>
<sequence length="130" mass="15119">MIDFYRNRNYAYAWYNEGVMIEQAYHLSSRIQNIGNEGIYQTVPYARTLDSLINNPAQRTKMASPDVTTELMLSAQYFLFSRMAWQGQDDSLSNESGWFIPRKKIAYAQLLDNLLNESGSNGIFHRVIRH</sequence>
<comment type="caution">
    <text evidence="2">The sequence shown here is derived from an EMBL/GenBank/DDBJ whole genome shotgun (WGS) entry which is preliminary data.</text>
</comment>
<gene>
    <name evidence="2" type="ORF">E3V97_24210</name>
</gene>
<keyword evidence="3" id="KW-1185">Reference proteome</keyword>
<protein>
    <recommendedName>
        <fullName evidence="1">L,D-transpeptidase scaffold domain-containing protein</fullName>
    </recommendedName>
</protein>
<organism evidence="2 3">
    <name type="scientific">Pedobacter alluvionis</name>
    <dbReference type="NCBI Taxonomy" id="475253"/>
    <lineage>
        <taxon>Bacteria</taxon>
        <taxon>Pseudomonadati</taxon>
        <taxon>Bacteroidota</taxon>
        <taxon>Sphingobacteriia</taxon>
        <taxon>Sphingobacteriales</taxon>
        <taxon>Sphingobacteriaceae</taxon>
        <taxon>Pedobacter</taxon>
    </lineage>
</organism>
<dbReference type="RefSeq" id="WP_121286415.1">
    <property type="nucleotide sequence ID" value="NZ_RCCK01000014.1"/>
</dbReference>
<feature type="domain" description="L,D-transpeptidase scaffold" evidence="1">
    <location>
        <begin position="2"/>
        <end position="118"/>
    </location>
</feature>
<name>A0ABY2HK87_9SPHI</name>
<dbReference type="Proteomes" id="UP000297429">
    <property type="component" value="Unassembled WGS sequence"/>
</dbReference>
<proteinExistence type="predicted"/>